<name>A0A061M247_NEOTH</name>
<dbReference type="Proteomes" id="UP000063718">
    <property type="component" value="Unassembled WGS sequence"/>
</dbReference>
<reference evidence="1" key="1">
    <citation type="journal article" date="2014" name="Gene">
        <title>Genome-guided analysis of transformation efficiency and carbon dioxide assimilation by Moorella thermoacetica Y72.</title>
        <authorList>
            <person name="Tsukahara K."/>
            <person name="Kita A."/>
            <person name="Nakashimada Y."/>
            <person name="Hoshino T."/>
            <person name="Murakami K."/>
        </authorList>
    </citation>
    <scope>NUCLEOTIDE SEQUENCE [LARGE SCALE GENOMIC DNA]</scope>
    <source>
        <strain evidence="1">Y72</strain>
    </source>
</reference>
<dbReference type="Gene3D" id="3.60.15.10">
    <property type="entry name" value="Ribonuclease Z/Hydroxyacylglutathione hydrolase-like"/>
    <property type="match status" value="1"/>
</dbReference>
<protein>
    <submittedName>
        <fullName evidence="1">Predicted hydrolase</fullName>
    </submittedName>
</protein>
<sequence>QVLHPGREIGGSNSDSNNDSLVMKVVYRDFSLLLGADIEAEAMADLERAGMNVRSTVFKVPHHGSRFGLEPSFLQQ</sequence>
<accession>A0A061M247</accession>
<gene>
    <name evidence="1" type="ORF">MTY_2783</name>
</gene>
<proteinExistence type="predicted"/>
<keyword evidence="1" id="KW-0378">Hydrolase</keyword>
<feature type="non-terminal residue" evidence="1">
    <location>
        <position position="76"/>
    </location>
</feature>
<dbReference type="PANTHER" id="PTHR30619:SF1">
    <property type="entry name" value="RECOMBINATION PROTEIN 2"/>
    <property type="match status" value="1"/>
</dbReference>
<dbReference type="AlphaFoldDB" id="A0A061M247"/>
<evidence type="ECO:0000313" key="1">
    <source>
        <dbReference type="EMBL" id="GAF27438.1"/>
    </source>
</evidence>
<dbReference type="PANTHER" id="PTHR30619">
    <property type="entry name" value="DNA INTERNALIZATION/COMPETENCE PROTEIN COMEC/REC2"/>
    <property type="match status" value="1"/>
</dbReference>
<feature type="non-terminal residue" evidence="1">
    <location>
        <position position="1"/>
    </location>
</feature>
<dbReference type="InterPro" id="IPR036866">
    <property type="entry name" value="RibonucZ/Hydroxyglut_hydro"/>
</dbReference>
<dbReference type="EMBL" id="DF238875">
    <property type="protein sequence ID" value="GAF27438.1"/>
    <property type="molecule type" value="Genomic_DNA"/>
</dbReference>
<organism evidence="1">
    <name type="scientific">Moorella thermoacetica Y72</name>
    <dbReference type="NCBI Taxonomy" id="1325331"/>
    <lineage>
        <taxon>Bacteria</taxon>
        <taxon>Bacillati</taxon>
        <taxon>Bacillota</taxon>
        <taxon>Clostridia</taxon>
        <taxon>Neomoorellales</taxon>
        <taxon>Neomoorellaceae</taxon>
        <taxon>Neomoorella</taxon>
    </lineage>
</organism>
<dbReference type="GO" id="GO:0016787">
    <property type="term" value="F:hydrolase activity"/>
    <property type="evidence" value="ECO:0007669"/>
    <property type="project" value="UniProtKB-KW"/>
</dbReference>
<dbReference type="RefSeq" id="WP_036372971.1">
    <property type="nucleotide sequence ID" value="NZ_DF238875.1"/>
</dbReference>
<dbReference type="InterPro" id="IPR052159">
    <property type="entry name" value="Competence_DNA_uptake"/>
</dbReference>